<feature type="region of interest" description="Disordered" evidence="1">
    <location>
        <begin position="128"/>
        <end position="148"/>
    </location>
</feature>
<protein>
    <submittedName>
        <fullName evidence="2">Uncharacterized protein</fullName>
    </submittedName>
</protein>
<comment type="caution">
    <text evidence="2">The sequence shown here is derived from an EMBL/GenBank/DDBJ whole genome shotgun (WGS) entry which is preliminary data.</text>
</comment>
<sequence>MLLLQAGRDLGRHARDSLDILDHSWAMAMANAASPDERHVPHDVDEAESIWDDSDDSDVPDTPISALAASVAAIGFDCSCLNDLDEQLLASPVDSFADICWSEAVDDDRFARPISRRVLRSKADLGLVNSEDSDTDSSRTFHDGPSSSSLDKVDVAAIALAEAHPQSFPSVCAWPETHFDDRYPRPAVVQPHFSTAGPKESIGFFPIPHSHHRGKSRNGPVGRIATFCTKLVKSS</sequence>
<reference evidence="3" key="1">
    <citation type="submission" date="2024-06" db="EMBL/GenBank/DDBJ databases">
        <title>Multi-omics analyses provide insights into the biosynthesis of the anticancer antibiotic pleurotin in Hohenbuehelia grisea.</title>
        <authorList>
            <person name="Weaver J.A."/>
            <person name="Alberti F."/>
        </authorList>
    </citation>
    <scope>NUCLEOTIDE SEQUENCE [LARGE SCALE GENOMIC DNA]</scope>
    <source>
        <strain evidence="3">T-177</strain>
    </source>
</reference>
<name>A0ABR3JIX7_9AGAR</name>
<dbReference type="EMBL" id="JASNQZ010000006">
    <property type="protein sequence ID" value="KAL0955724.1"/>
    <property type="molecule type" value="Genomic_DNA"/>
</dbReference>
<organism evidence="2 3">
    <name type="scientific">Hohenbuehelia grisea</name>
    <dbReference type="NCBI Taxonomy" id="104357"/>
    <lineage>
        <taxon>Eukaryota</taxon>
        <taxon>Fungi</taxon>
        <taxon>Dikarya</taxon>
        <taxon>Basidiomycota</taxon>
        <taxon>Agaricomycotina</taxon>
        <taxon>Agaricomycetes</taxon>
        <taxon>Agaricomycetidae</taxon>
        <taxon>Agaricales</taxon>
        <taxon>Pleurotineae</taxon>
        <taxon>Pleurotaceae</taxon>
        <taxon>Hohenbuehelia</taxon>
    </lineage>
</organism>
<evidence type="ECO:0000313" key="2">
    <source>
        <dbReference type="EMBL" id="KAL0955724.1"/>
    </source>
</evidence>
<evidence type="ECO:0000256" key="1">
    <source>
        <dbReference type="SAM" id="MobiDB-lite"/>
    </source>
</evidence>
<evidence type="ECO:0000313" key="3">
    <source>
        <dbReference type="Proteomes" id="UP001556367"/>
    </source>
</evidence>
<keyword evidence="3" id="KW-1185">Reference proteome</keyword>
<accession>A0ABR3JIX7</accession>
<gene>
    <name evidence="2" type="ORF">HGRIS_001941</name>
</gene>
<proteinExistence type="predicted"/>
<dbReference type="Proteomes" id="UP001556367">
    <property type="component" value="Unassembled WGS sequence"/>
</dbReference>